<reference evidence="2 3" key="1">
    <citation type="submission" date="2016-10" db="EMBL/GenBank/DDBJ databases">
        <authorList>
            <person name="de Groot N.N."/>
        </authorList>
    </citation>
    <scope>NUCLEOTIDE SEQUENCE [LARGE SCALE GENOMIC DNA]</scope>
    <source>
        <strain evidence="2 3">DSM 3217</strain>
    </source>
</reference>
<dbReference type="RefSeq" id="WP_090170834.1">
    <property type="nucleotide sequence ID" value="NZ_FMXR01000004.1"/>
</dbReference>
<keyword evidence="1" id="KW-0732">Signal</keyword>
<organism evidence="2 3">
    <name type="scientific">Eubacterium oxidoreducens</name>
    <dbReference type="NCBI Taxonomy" id="1732"/>
    <lineage>
        <taxon>Bacteria</taxon>
        <taxon>Bacillati</taxon>
        <taxon>Bacillota</taxon>
        <taxon>Clostridia</taxon>
        <taxon>Eubacteriales</taxon>
        <taxon>Eubacteriaceae</taxon>
        <taxon>Eubacterium</taxon>
    </lineage>
</organism>
<gene>
    <name evidence="2" type="ORF">SAMN02910417_00079</name>
</gene>
<feature type="signal peptide" evidence="1">
    <location>
        <begin position="1"/>
        <end position="27"/>
    </location>
</feature>
<feature type="chain" id="PRO_5039508709" evidence="1">
    <location>
        <begin position="28"/>
        <end position="896"/>
    </location>
</feature>
<evidence type="ECO:0000313" key="3">
    <source>
        <dbReference type="Proteomes" id="UP000199228"/>
    </source>
</evidence>
<accession>A0A1G6A080</accession>
<protein>
    <submittedName>
        <fullName evidence="2">Uncharacterized protein</fullName>
    </submittedName>
</protein>
<evidence type="ECO:0000256" key="1">
    <source>
        <dbReference type="SAM" id="SignalP"/>
    </source>
</evidence>
<dbReference type="OrthoDB" id="7054234at2"/>
<dbReference type="AlphaFoldDB" id="A0A1G6A080"/>
<dbReference type="EMBL" id="FMXR01000004">
    <property type="protein sequence ID" value="SDB01795.1"/>
    <property type="molecule type" value="Genomic_DNA"/>
</dbReference>
<evidence type="ECO:0000313" key="2">
    <source>
        <dbReference type="EMBL" id="SDB01795.1"/>
    </source>
</evidence>
<proteinExistence type="predicted"/>
<dbReference type="Proteomes" id="UP000199228">
    <property type="component" value="Unassembled WGS sequence"/>
</dbReference>
<name>A0A1G6A080_EUBOX</name>
<keyword evidence="3" id="KW-1185">Reference proteome</keyword>
<sequence length="896" mass="93006">MRSKKLKMLIRSASAASLAVITAIMLAAPGSSSVVATAAVEDAGEVVTAIDLTAETVTTADSDVETYTASMTFVQVDNGTYTELSLKDAQSAVESGKTVKMYTKSHSEGYGSVWSDSYDYTTYRTGIQIGQDSDVALGTDGVGGTLDGTTLSNFYLSSTSKNFNPIVVNQSNATLDNPVIVAGNADGEDNSDGNADINDFVGYGTAVNIYGGTTTTDGSANADGQTGGTTVTSNTFKTMLDLSNGGSITTYGVARPAVAVDNGGDVVIKGDGNDSTQEIAVYGGETYDGFLNTADTVKMVSPPWVLGIVGNSRATNMLGKGSTMVVQDANVYAKNWGVLSTDSGSEPYLYAINSDIVMNTSSANGAVSGYGSYAIGNAHEYFLGSTFDVATYLTIAANGNNNTITLGATTKNETINTAKTIWDAEGNTSVDEDYNTVTASKTAQTVVNSKNFGIDIWGQATVDVNDKTTFNTKSAAFLVKSADATINIGEDATINAATDANAEAETELNNTENGVIFQAIDNEDAVAEGISFPNGYSGPVFSDASYNESEGWLSGEGMEASHTATLNIADKNLEGNIYNGTGYLASAVTVNVNIEESASVTGAISATTIKHTTDGGKTQNTTITESDYNQIGHVINTASSNGENDVNLTVDGTWVADGTSILASLTIGEDATVVYGTATDANGNVITLEKGKTYKDITITEGTNKAVSAASVSLKDKTAVYTGKAISIDTATVNDDNTGKVTYTYYTDKACTKLTTKANSGAASDGAAPVNAGTYYVKATVAATDSYKEATSTAAKLTITKATQKVTVKNASKTYKVSALKKNAKSFKVTTKTTASNASVKYTAANSKSKKVLTIKQNGKITVKKGTKAGTYKVKVKVTAKNYKAATKTITVKVKK</sequence>